<dbReference type="EMBL" id="MJFZ01000113">
    <property type="protein sequence ID" value="RAW37415.1"/>
    <property type="molecule type" value="Genomic_DNA"/>
</dbReference>
<dbReference type="Proteomes" id="UP000251314">
    <property type="component" value="Unassembled WGS sequence"/>
</dbReference>
<protein>
    <submittedName>
        <fullName evidence="1">Uncharacterized protein</fullName>
    </submittedName>
</protein>
<evidence type="ECO:0000313" key="1">
    <source>
        <dbReference type="EMBL" id="RAW37415.1"/>
    </source>
</evidence>
<name>A0A329SL70_9STRA</name>
<dbReference type="PANTHER" id="PTHR40866:SF1">
    <property type="entry name" value="BED-TYPE DOMAIN-CONTAINING PROTEIN"/>
    <property type="match status" value="1"/>
</dbReference>
<evidence type="ECO:0000313" key="2">
    <source>
        <dbReference type="Proteomes" id="UP000251314"/>
    </source>
</evidence>
<dbReference type="VEuPathDB" id="FungiDB:PC110_g6353"/>
<dbReference type="PANTHER" id="PTHR40866">
    <property type="entry name" value="BED-TYPE DOMAIN-CONTAINING PROTEIN"/>
    <property type="match status" value="1"/>
</dbReference>
<proteinExistence type="predicted"/>
<gene>
    <name evidence="1" type="ORF">PC110_g6353</name>
</gene>
<reference evidence="1 2" key="1">
    <citation type="submission" date="2018-01" db="EMBL/GenBank/DDBJ databases">
        <title>Draft genome of the strawberry crown rot pathogen Phytophthora cactorum.</title>
        <authorList>
            <person name="Armitage A.D."/>
            <person name="Lysoe E."/>
            <person name="Nellist C.F."/>
            <person name="Harrison R.J."/>
            <person name="Brurberg M.B."/>
        </authorList>
    </citation>
    <scope>NUCLEOTIDE SEQUENCE [LARGE SCALE GENOMIC DNA]</scope>
    <source>
        <strain evidence="1 2">10300</strain>
    </source>
</reference>
<organism evidence="1 2">
    <name type="scientific">Phytophthora cactorum</name>
    <dbReference type="NCBI Taxonomy" id="29920"/>
    <lineage>
        <taxon>Eukaryota</taxon>
        <taxon>Sar</taxon>
        <taxon>Stramenopiles</taxon>
        <taxon>Oomycota</taxon>
        <taxon>Peronosporomycetes</taxon>
        <taxon>Peronosporales</taxon>
        <taxon>Peronosporaceae</taxon>
        <taxon>Phytophthora</taxon>
    </lineage>
</organism>
<dbReference type="OrthoDB" id="10383231at2759"/>
<dbReference type="AlphaFoldDB" id="A0A329SL70"/>
<keyword evidence="2" id="KW-1185">Reference proteome</keyword>
<comment type="caution">
    <text evidence="1">The sequence shown here is derived from an EMBL/GenBank/DDBJ whole genome shotgun (WGS) entry which is preliminary data.</text>
</comment>
<sequence length="190" mass="21581">MKPTTVNPLKLNMSYTALAIVHMIAKEMGTSFSLMFNSWTSHSLHFLAIYAVYVLNGERCQRPLSFSPMEDGQTAEAHLEHIASVSDFTRKTSICHRFNLAVNRFREEYQTQIDLIQNLMIQLRHVKNAAALHSTSRSSQMLRVGHQRSRFTSGTARFATLSWLWKPSRSTYAAAMPTVASEPLWRSSEG</sequence>
<accession>A0A329SL70</accession>